<gene>
    <name evidence="2" type="ORF">WA026_022531</name>
</gene>
<evidence type="ECO:0000256" key="1">
    <source>
        <dbReference type="SAM" id="Phobius"/>
    </source>
</evidence>
<evidence type="ECO:0000313" key="3">
    <source>
        <dbReference type="Proteomes" id="UP001431783"/>
    </source>
</evidence>
<keyword evidence="1" id="KW-1133">Transmembrane helix</keyword>
<feature type="transmembrane region" description="Helical" evidence="1">
    <location>
        <begin position="21"/>
        <end position="40"/>
    </location>
</feature>
<keyword evidence="1" id="KW-0472">Membrane</keyword>
<dbReference type="AlphaFoldDB" id="A0AAW1UHY6"/>
<protein>
    <submittedName>
        <fullName evidence="2">Uncharacterized protein</fullName>
    </submittedName>
</protein>
<accession>A0AAW1UHY6</accession>
<dbReference type="Proteomes" id="UP001431783">
    <property type="component" value="Unassembled WGS sequence"/>
</dbReference>
<name>A0AAW1UHY6_9CUCU</name>
<sequence>MQGQSSSSSPVSRNEDESFSLLDFVSFHVFVFGTAAYIPFGTGDSTLIGTLIFMSWGIILDDVGVVGMAVTMSLDWAAEGGHELSAANVLAIISASSYFLLPEMELLNFLLPLNLLQALSDLVAWKCLLSSASSNK</sequence>
<keyword evidence="3" id="KW-1185">Reference proteome</keyword>
<dbReference type="EMBL" id="JARQZJ010000079">
    <property type="protein sequence ID" value="KAK9882664.1"/>
    <property type="molecule type" value="Genomic_DNA"/>
</dbReference>
<proteinExistence type="predicted"/>
<reference evidence="2 3" key="1">
    <citation type="submission" date="2023-03" db="EMBL/GenBank/DDBJ databases">
        <title>Genome insight into feeding habits of ladybird beetles.</title>
        <authorList>
            <person name="Li H.-S."/>
            <person name="Huang Y.-H."/>
            <person name="Pang H."/>
        </authorList>
    </citation>
    <scope>NUCLEOTIDE SEQUENCE [LARGE SCALE GENOMIC DNA]</scope>
    <source>
        <strain evidence="2">SYSU_2023b</strain>
        <tissue evidence="2">Whole body</tissue>
    </source>
</reference>
<organism evidence="2 3">
    <name type="scientific">Henosepilachna vigintioctopunctata</name>
    <dbReference type="NCBI Taxonomy" id="420089"/>
    <lineage>
        <taxon>Eukaryota</taxon>
        <taxon>Metazoa</taxon>
        <taxon>Ecdysozoa</taxon>
        <taxon>Arthropoda</taxon>
        <taxon>Hexapoda</taxon>
        <taxon>Insecta</taxon>
        <taxon>Pterygota</taxon>
        <taxon>Neoptera</taxon>
        <taxon>Endopterygota</taxon>
        <taxon>Coleoptera</taxon>
        <taxon>Polyphaga</taxon>
        <taxon>Cucujiformia</taxon>
        <taxon>Coccinelloidea</taxon>
        <taxon>Coccinellidae</taxon>
        <taxon>Epilachninae</taxon>
        <taxon>Epilachnini</taxon>
        <taxon>Henosepilachna</taxon>
    </lineage>
</organism>
<feature type="transmembrane region" description="Helical" evidence="1">
    <location>
        <begin position="84"/>
        <end position="101"/>
    </location>
</feature>
<feature type="transmembrane region" description="Helical" evidence="1">
    <location>
        <begin position="46"/>
        <end position="72"/>
    </location>
</feature>
<keyword evidence="1" id="KW-0812">Transmembrane</keyword>
<comment type="caution">
    <text evidence="2">The sequence shown here is derived from an EMBL/GenBank/DDBJ whole genome shotgun (WGS) entry which is preliminary data.</text>
</comment>
<evidence type="ECO:0000313" key="2">
    <source>
        <dbReference type="EMBL" id="KAK9882664.1"/>
    </source>
</evidence>